<dbReference type="EMBL" id="CP042997">
    <property type="protein sequence ID" value="QEH38672.1"/>
    <property type="molecule type" value="Genomic_DNA"/>
</dbReference>
<feature type="compositionally biased region" description="Polar residues" evidence="1">
    <location>
        <begin position="267"/>
        <end position="277"/>
    </location>
</feature>
<gene>
    <name evidence="2" type="ORF">OJF2_72780</name>
</gene>
<feature type="region of interest" description="Disordered" evidence="1">
    <location>
        <begin position="27"/>
        <end position="81"/>
    </location>
</feature>
<evidence type="ECO:0000313" key="2">
    <source>
        <dbReference type="EMBL" id="QEH38672.1"/>
    </source>
</evidence>
<dbReference type="KEGG" id="agv:OJF2_72780"/>
<name>A0A5B9WDM5_9BACT</name>
<reference evidence="2 3" key="1">
    <citation type="submission" date="2019-08" db="EMBL/GenBank/DDBJ databases">
        <title>Deep-cultivation of Planctomycetes and their phenomic and genomic characterization uncovers novel biology.</title>
        <authorList>
            <person name="Wiegand S."/>
            <person name="Jogler M."/>
            <person name="Boedeker C."/>
            <person name="Pinto D."/>
            <person name="Vollmers J."/>
            <person name="Rivas-Marin E."/>
            <person name="Kohn T."/>
            <person name="Peeters S.H."/>
            <person name="Heuer A."/>
            <person name="Rast P."/>
            <person name="Oberbeckmann S."/>
            <person name="Bunk B."/>
            <person name="Jeske O."/>
            <person name="Meyerdierks A."/>
            <person name="Storesund J.E."/>
            <person name="Kallscheuer N."/>
            <person name="Luecker S."/>
            <person name="Lage O.M."/>
            <person name="Pohl T."/>
            <person name="Merkel B.J."/>
            <person name="Hornburger P."/>
            <person name="Mueller R.-W."/>
            <person name="Bruemmer F."/>
            <person name="Labrenz M."/>
            <person name="Spormann A.M."/>
            <person name="Op den Camp H."/>
            <person name="Overmann J."/>
            <person name="Amann R."/>
            <person name="Jetten M.S.M."/>
            <person name="Mascher T."/>
            <person name="Medema M.H."/>
            <person name="Devos D.P."/>
            <person name="Kaster A.-K."/>
            <person name="Ovreas L."/>
            <person name="Rohde M."/>
            <person name="Galperin M.Y."/>
            <person name="Jogler C."/>
        </authorList>
    </citation>
    <scope>NUCLEOTIDE SEQUENCE [LARGE SCALE GENOMIC DNA]</scope>
    <source>
        <strain evidence="2 3">OJF2</strain>
    </source>
</reference>
<accession>A0A5B9WDM5</accession>
<keyword evidence="3" id="KW-1185">Reference proteome</keyword>
<evidence type="ECO:0000256" key="1">
    <source>
        <dbReference type="SAM" id="MobiDB-lite"/>
    </source>
</evidence>
<dbReference type="Proteomes" id="UP000324233">
    <property type="component" value="Chromosome"/>
</dbReference>
<feature type="region of interest" description="Disordered" evidence="1">
    <location>
        <begin position="103"/>
        <end position="123"/>
    </location>
</feature>
<dbReference type="AlphaFoldDB" id="A0A5B9WDM5"/>
<organism evidence="2 3">
    <name type="scientific">Aquisphaera giovannonii</name>
    <dbReference type="NCBI Taxonomy" id="406548"/>
    <lineage>
        <taxon>Bacteria</taxon>
        <taxon>Pseudomonadati</taxon>
        <taxon>Planctomycetota</taxon>
        <taxon>Planctomycetia</taxon>
        <taxon>Isosphaerales</taxon>
        <taxon>Isosphaeraceae</taxon>
        <taxon>Aquisphaera</taxon>
    </lineage>
</organism>
<protein>
    <submittedName>
        <fullName evidence="2">Uncharacterized protein</fullName>
    </submittedName>
</protein>
<sequence length="300" mass="32075">MYAIARRQRGSSRRSTVVVVSRSTGTPLLSTDVRPTGQSPTCHGCRPAGPSSMRLREAPPAGRDPRRFERNGSIGWPPVEGVHASGRKGATFTQVMAKVKARAAGSTAKRGSPGGKKGGQDEVAREAGREITLAGDGWTFGAVCRRLAIVLGAGLLNVHHDLERIPIVRTDEEILGTADGQRPEQDGLVGQALIEGRLCGRGLLAAGRHDGRGMAGRTLEGREIRGAAEDIEKGQQSQSHSVRPQRNRHLFRDRVRHLDSIRTVRGVSNSLSKSGQSARPRIPNPRGNIAFLRTAGGLPA</sequence>
<proteinExistence type="predicted"/>
<evidence type="ECO:0000313" key="3">
    <source>
        <dbReference type="Proteomes" id="UP000324233"/>
    </source>
</evidence>
<feature type="region of interest" description="Disordered" evidence="1">
    <location>
        <begin position="267"/>
        <end position="288"/>
    </location>
</feature>